<dbReference type="SUPFAM" id="SSF46689">
    <property type="entry name" value="Homeodomain-like"/>
    <property type="match status" value="1"/>
</dbReference>
<dbReference type="GO" id="GO:0005654">
    <property type="term" value="C:nucleoplasm"/>
    <property type="evidence" value="ECO:0007669"/>
    <property type="project" value="UniProtKB-ARBA"/>
</dbReference>
<dbReference type="SMART" id="SM00717">
    <property type="entry name" value="SANT"/>
    <property type="match status" value="1"/>
</dbReference>
<dbReference type="GO" id="GO:0007004">
    <property type="term" value="P:telomere maintenance via telomerase"/>
    <property type="evidence" value="ECO:0007669"/>
    <property type="project" value="TreeGrafter"/>
</dbReference>
<evidence type="ECO:0000256" key="10">
    <source>
        <dbReference type="PIRNR" id="PIRNR038016"/>
    </source>
</evidence>
<dbReference type="AlphaFoldDB" id="A0AA47N6I8"/>
<keyword evidence="8 10" id="KW-0539">Nucleus</keyword>
<dbReference type="SUPFAM" id="SSF63600">
    <property type="entry name" value="Telomeric repeat binding factor (TRF) dimerisation domain"/>
    <property type="match status" value="1"/>
</dbReference>
<evidence type="ECO:0000259" key="12">
    <source>
        <dbReference type="PROSITE" id="PS50090"/>
    </source>
</evidence>
<dbReference type="InterPro" id="IPR017930">
    <property type="entry name" value="Myb_dom"/>
</dbReference>
<dbReference type="GO" id="GO:0042803">
    <property type="term" value="F:protein homodimerization activity"/>
    <property type="evidence" value="ECO:0007669"/>
    <property type="project" value="UniProtKB-UniRule"/>
</dbReference>
<dbReference type="InterPro" id="IPR036507">
    <property type="entry name" value="Telomere_rpt-bd_fac_dimer_sf"/>
</dbReference>
<dbReference type="EMBL" id="JAOPHQ010000902">
    <property type="protein sequence ID" value="KAK0152749.1"/>
    <property type="molecule type" value="Genomic_DNA"/>
</dbReference>
<dbReference type="InterPro" id="IPR009057">
    <property type="entry name" value="Homeodomain-like_sf"/>
</dbReference>
<feature type="domain" description="HTH myb-type" evidence="13">
    <location>
        <begin position="315"/>
        <end position="372"/>
    </location>
</feature>
<gene>
    <name evidence="14" type="primary">TERF1</name>
    <name evidence="14" type="ORF">N1851_005717</name>
</gene>
<comment type="subcellular location">
    <subcellularLocation>
        <location evidence="1">Chromosome</location>
        <location evidence="1">Telomere</location>
    </subcellularLocation>
    <subcellularLocation>
        <location evidence="10">Nucleus</location>
    </subcellularLocation>
</comment>
<dbReference type="PANTHER" id="PTHR46734:SF1">
    <property type="entry name" value="TELOMERIC REPEAT-BINDING FACTOR 1"/>
    <property type="match status" value="1"/>
</dbReference>
<feature type="region of interest" description="Disordered" evidence="11">
    <location>
        <begin position="236"/>
        <end position="264"/>
    </location>
</feature>
<dbReference type="GO" id="GO:0003691">
    <property type="term" value="F:double-stranded telomeric DNA binding"/>
    <property type="evidence" value="ECO:0007669"/>
    <property type="project" value="UniProtKB-UniRule"/>
</dbReference>
<evidence type="ECO:0000256" key="4">
    <source>
        <dbReference type="ARBA" id="ARBA00022553"/>
    </source>
</evidence>
<dbReference type="GO" id="GO:0008156">
    <property type="term" value="P:negative regulation of DNA replication"/>
    <property type="evidence" value="ECO:0007669"/>
    <property type="project" value="TreeGrafter"/>
</dbReference>
<dbReference type="GO" id="GO:1905839">
    <property type="term" value="P:negative regulation of telomeric D-loop disassembly"/>
    <property type="evidence" value="ECO:0007669"/>
    <property type="project" value="TreeGrafter"/>
</dbReference>
<evidence type="ECO:0000256" key="11">
    <source>
        <dbReference type="SAM" id="MobiDB-lite"/>
    </source>
</evidence>
<dbReference type="GO" id="GO:0008017">
    <property type="term" value="F:microtubule binding"/>
    <property type="evidence" value="ECO:0007669"/>
    <property type="project" value="TreeGrafter"/>
</dbReference>
<keyword evidence="4" id="KW-0597">Phosphoprotein</keyword>
<feature type="domain" description="Myb-like" evidence="12">
    <location>
        <begin position="315"/>
        <end position="368"/>
    </location>
</feature>
<evidence type="ECO:0000259" key="13">
    <source>
        <dbReference type="PROSITE" id="PS51294"/>
    </source>
</evidence>
<dbReference type="CDD" id="cd11660">
    <property type="entry name" value="SANT_TRF"/>
    <property type="match status" value="1"/>
</dbReference>
<comment type="function">
    <text evidence="10">Binds the telomeric double-stranded 5'-TTAGGG-3' repeat.</text>
</comment>
<evidence type="ECO:0000256" key="1">
    <source>
        <dbReference type="ARBA" id="ARBA00004574"/>
    </source>
</evidence>
<keyword evidence="15" id="KW-1185">Reference proteome</keyword>
<dbReference type="GO" id="GO:0003720">
    <property type="term" value="F:telomerase activity"/>
    <property type="evidence" value="ECO:0007669"/>
    <property type="project" value="TreeGrafter"/>
</dbReference>
<organism evidence="14 15">
    <name type="scientific">Merluccius polli</name>
    <name type="common">Benguela hake</name>
    <name type="synonym">Merluccius cadenati</name>
    <dbReference type="NCBI Taxonomy" id="89951"/>
    <lineage>
        <taxon>Eukaryota</taxon>
        <taxon>Metazoa</taxon>
        <taxon>Chordata</taxon>
        <taxon>Craniata</taxon>
        <taxon>Vertebrata</taxon>
        <taxon>Euteleostomi</taxon>
        <taxon>Actinopterygii</taxon>
        <taxon>Neopterygii</taxon>
        <taxon>Teleostei</taxon>
        <taxon>Neoteleostei</taxon>
        <taxon>Acanthomorphata</taxon>
        <taxon>Zeiogadaria</taxon>
        <taxon>Gadariae</taxon>
        <taxon>Gadiformes</taxon>
        <taxon>Gadoidei</taxon>
        <taxon>Merlucciidae</taxon>
        <taxon>Merluccius</taxon>
    </lineage>
</organism>
<evidence type="ECO:0000313" key="15">
    <source>
        <dbReference type="Proteomes" id="UP001174136"/>
    </source>
</evidence>
<dbReference type="GO" id="GO:0000783">
    <property type="term" value="C:nuclear telomere cap complex"/>
    <property type="evidence" value="ECO:0007669"/>
    <property type="project" value="TreeGrafter"/>
</dbReference>
<dbReference type="PROSITE" id="PS50090">
    <property type="entry name" value="MYB_LIKE"/>
    <property type="match status" value="1"/>
</dbReference>
<dbReference type="InterPro" id="IPR017357">
    <property type="entry name" value="TERF1/2"/>
</dbReference>
<dbReference type="Gene3D" id="1.25.40.210">
    <property type="entry name" value="Telomere repeat-binding factor, dimerisation domain"/>
    <property type="match status" value="1"/>
</dbReference>
<dbReference type="InterPro" id="IPR052450">
    <property type="entry name" value="TRBD-Containing_Protein"/>
</dbReference>
<keyword evidence="7 10" id="KW-0238">DNA-binding</keyword>
<dbReference type="Gene3D" id="1.10.10.60">
    <property type="entry name" value="Homeodomain-like"/>
    <property type="match status" value="1"/>
</dbReference>
<name>A0AA47N6I8_MERPO</name>
<dbReference type="Pfam" id="PF00249">
    <property type="entry name" value="Myb_DNA-binding"/>
    <property type="match status" value="1"/>
</dbReference>
<dbReference type="GO" id="GO:0071532">
    <property type="term" value="F:ankyrin repeat binding"/>
    <property type="evidence" value="ECO:0007669"/>
    <property type="project" value="TreeGrafter"/>
</dbReference>
<sequence>MAPIGSSGTDESVDFARVTAIATQWMLDFTFSTLCRRFKGGEFDAFNRALNTLEAIGEGCKLEHEQVQKRKIAAFLGRVMHGQQLDIVYEKENVTPLMSATSVWKALRDTVADEDLHSSILTLLYIQSVAVCLEKGKKTMASTALEWLQENHNIPKNMAIKLTTLVVKGDIYHPFLRSFTYQHLLEKIWAYLDTFLAEVMGRNLSIPLGCFGVVRHRLNSNMNVFHVHAAAKVAQSYQRKDSSEEQDESSQSTNKCSPHFEEPKKRLLAPTKQADLYEMKSCKKPQEMDNRDTYRMRLRERSLNETPPDPPDCSAISRGKKKWTPDMDEYLKIGVRTHGEGNWKLILLDHDFNGRTGTMLKDRWRILKKYHQVC</sequence>
<dbReference type="Pfam" id="PF08558">
    <property type="entry name" value="TRF"/>
    <property type="match status" value="1"/>
</dbReference>
<reference evidence="14" key="1">
    <citation type="journal article" date="2023" name="Front. Mar. Sci.">
        <title>A new Merluccius polli reference genome to investigate the effects of global change in West African waters.</title>
        <authorList>
            <person name="Mateo J.L."/>
            <person name="Blanco-Fernandez C."/>
            <person name="Garcia-Vazquez E."/>
            <person name="Machado-Schiaffino G."/>
        </authorList>
    </citation>
    <scope>NUCLEOTIDE SEQUENCE</scope>
    <source>
        <strain evidence="14">C29</strain>
        <tissue evidence="14">Fin</tissue>
    </source>
</reference>
<keyword evidence="3" id="KW-1017">Isopeptide bond</keyword>
<dbReference type="GO" id="GO:0008301">
    <property type="term" value="F:DNA binding, bending"/>
    <property type="evidence" value="ECO:0007669"/>
    <property type="project" value="TreeGrafter"/>
</dbReference>
<dbReference type="Proteomes" id="UP001174136">
    <property type="component" value="Unassembled WGS sequence"/>
</dbReference>
<accession>A0AA47N6I8</accession>
<evidence type="ECO:0000313" key="14">
    <source>
        <dbReference type="EMBL" id="KAK0152749.1"/>
    </source>
</evidence>
<dbReference type="PANTHER" id="PTHR46734">
    <property type="entry name" value="TELOMERIC REPEAT-BINDING FACTOR 1 TERF1"/>
    <property type="match status" value="1"/>
</dbReference>
<evidence type="ECO:0000256" key="8">
    <source>
        <dbReference type="ARBA" id="ARBA00023242"/>
    </source>
</evidence>
<comment type="caution">
    <text evidence="14">The sequence shown here is derived from an EMBL/GenBank/DDBJ whole genome shotgun (WGS) entry which is preliminary data.</text>
</comment>
<keyword evidence="2" id="KW-0158">Chromosome</keyword>
<proteinExistence type="predicted"/>
<evidence type="ECO:0000256" key="6">
    <source>
        <dbReference type="ARBA" id="ARBA00022895"/>
    </source>
</evidence>
<dbReference type="PROSITE" id="PS51294">
    <property type="entry name" value="HTH_MYB"/>
    <property type="match status" value="1"/>
</dbReference>
<keyword evidence="9 10" id="KW-0131">Cell cycle</keyword>
<dbReference type="GO" id="GO:0098505">
    <property type="term" value="F:G-rich strand telomeric DNA binding"/>
    <property type="evidence" value="ECO:0007669"/>
    <property type="project" value="TreeGrafter"/>
</dbReference>
<dbReference type="PIRSF" id="PIRSF038016">
    <property type="entry name" value="Telomere_bd-1_Pin2"/>
    <property type="match status" value="1"/>
</dbReference>
<dbReference type="InterPro" id="IPR001005">
    <property type="entry name" value="SANT/Myb"/>
</dbReference>
<protein>
    <recommendedName>
        <fullName evidence="10">Telomeric repeat-binding factor</fullName>
    </recommendedName>
</protein>
<comment type="subunit">
    <text evidence="10">Homodimer.</text>
</comment>
<dbReference type="InterPro" id="IPR013867">
    <property type="entry name" value="Telomere_rpt-bd_fac_dimer_dom"/>
</dbReference>
<evidence type="ECO:0000256" key="2">
    <source>
        <dbReference type="ARBA" id="ARBA00022454"/>
    </source>
</evidence>
<evidence type="ECO:0000256" key="9">
    <source>
        <dbReference type="ARBA" id="ARBA00023306"/>
    </source>
</evidence>
<keyword evidence="5" id="KW-0832">Ubl conjugation</keyword>
<keyword evidence="6 10" id="KW-0779">Telomere</keyword>
<evidence type="ECO:0000256" key="3">
    <source>
        <dbReference type="ARBA" id="ARBA00022499"/>
    </source>
</evidence>
<evidence type="ECO:0000256" key="5">
    <source>
        <dbReference type="ARBA" id="ARBA00022843"/>
    </source>
</evidence>
<evidence type="ECO:0000256" key="7">
    <source>
        <dbReference type="ARBA" id="ARBA00023125"/>
    </source>
</evidence>